<proteinExistence type="predicted"/>
<organism evidence="2 3">
    <name type="scientific">Brassica cretica</name>
    <name type="common">Mustard</name>
    <dbReference type="NCBI Taxonomy" id="69181"/>
    <lineage>
        <taxon>Eukaryota</taxon>
        <taxon>Viridiplantae</taxon>
        <taxon>Streptophyta</taxon>
        <taxon>Embryophyta</taxon>
        <taxon>Tracheophyta</taxon>
        <taxon>Spermatophyta</taxon>
        <taxon>Magnoliopsida</taxon>
        <taxon>eudicotyledons</taxon>
        <taxon>Gunneridae</taxon>
        <taxon>Pentapetalae</taxon>
        <taxon>rosids</taxon>
        <taxon>malvids</taxon>
        <taxon>Brassicales</taxon>
        <taxon>Brassicaceae</taxon>
        <taxon>Brassiceae</taxon>
        <taxon>Brassica</taxon>
    </lineage>
</organism>
<evidence type="ECO:0000313" key="2">
    <source>
        <dbReference type="EMBL" id="KAF3590070.1"/>
    </source>
</evidence>
<reference evidence="2" key="1">
    <citation type="submission" date="2019-12" db="EMBL/GenBank/DDBJ databases">
        <title>Genome sequencing and annotation of Brassica cretica.</title>
        <authorList>
            <person name="Studholme D.J."/>
            <person name="Sarris P."/>
        </authorList>
    </citation>
    <scope>NUCLEOTIDE SEQUENCE</scope>
    <source>
        <strain evidence="2">PFS-109/04</strain>
        <tissue evidence="2">Leaf</tissue>
    </source>
</reference>
<name>A0A8S9S9V0_BRACR</name>
<accession>A0A8S9S9V0</accession>
<protein>
    <submittedName>
        <fullName evidence="2">Uncharacterized protein</fullName>
    </submittedName>
</protein>
<feature type="region of interest" description="Disordered" evidence="1">
    <location>
        <begin position="437"/>
        <end position="457"/>
    </location>
</feature>
<sequence length="547" mass="63132">MRRRWITSLKEFSGYPWTSHLRKLTLPTAEYQREYEASIDSKIQPSIDGAIQPMIDNHPRESIYSSPANETFAFLEHCYPSVTVNTQPQTSIDYHYGDMIITQGDYSIGSWADDSYHESFLVDTALPEMRSDEYDDDYHREKNIEYCHLAIDEEGVLIHHIQIRRQHRLTTTPSHRSTLFTHRIPRDPEGQARAMDGRILNISRENIGEIIAMNGSRNFLDTQNIAEDPPSIDETDAPSIGEMRKGLHVLEMAESSMCPRRTIRDILQSAAMVGHICISLPAYAEVPIPTVPEQDTYSKAETDELVAEIYIAMRTTYDYDSKRLDEFYYPLNNSICWLNRRTKEMEQDIAMIQEQHALDAGASKSFAAHIQPSNDARIQTSIDARLASFEDRLQAFTYRLDSVYYPLSDGIDSLTTRLDTLQQEMDTIKRQIDFQAEQSPSIDRRTHPSIDSNHTPLRSTLGTEKLLQDKLDEITFSQDLLKEDIFQEWKDISESTHAILGMHQRSINNLQNRVHVNQVDKEILKNQWTRGDEAIRSFIGTWFQMSK</sequence>
<evidence type="ECO:0000313" key="3">
    <source>
        <dbReference type="Proteomes" id="UP000712600"/>
    </source>
</evidence>
<gene>
    <name evidence="2" type="ORF">F2Q69_00028882</name>
</gene>
<dbReference type="Proteomes" id="UP000712600">
    <property type="component" value="Unassembled WGS sequence"/>
</dbReference>
<comment type="caution">
    <text evidence="2">The sequence shown here is derived from an EMBL/GenBank/DDBJ whole genome shotgun (WGS) entry which is preliminary data.</text>
</comment>
<dbReference type="EMBL" id="QGKX02000088">
    <property type="protein sequence ID" value="KAF3590070.1"/>
    <property type="molecule type" value="Genomic_DNA"/>
</dbReference>
<evidence type="ECO:0000256" key="1">
    <source>
        <dbReference type="SAM" id="MobiDB-lite"/>
    </source>
</evidence>
<dbReference type="AlphaFoldDB" id="A0A8S9S9V0"/>